<dbReference type="KEGG" id="bda:FSZ17_02790"/>
<protein>
    <submittedName>
        <fullName evidence="1">Uncharacterized protein</fullName>
    </submittedName>
</protein>
<accession>A0A5B8Z4Q8</accession>
<dbReference type="EMBL" id="CP042593">
    <property type="protein sequence ID" value="QED46296.1"/>
    <property type="molecule type" value="Genomic_DNA"/>
</dbReference>
<proteinExistence type="predicted"/>
<gene>
    <name evidence="1" type="ORF">FSZ17_02790</name>
</gene>
<dbReference type="STRING" id="1742359.GCA_001439625_04400"/>
<sequence>MIKMDGGKMNVNLNDYVNKRIGELTAFKAETLDSIKSVLEKISELSTEDEKELLVKKMEYYTAAGALAELEKLKKVLSK</sequence>
<reference evidence="2" key="1">
    <citation type="submission" date="2019-08" db="EMBL/GenBank/DDBJ databases">
        <authorList>
            <person name="Zheng X."/>
        </authorList>
    </citation>
    <scope>NUCLEOTIDE SEQUENCE [LARGE SCALE GENOMIC DNA]</scope>
    <source>
        <strain evidence="2">FJAT-25496</strain>
    </source>
</reference>
<evidence type="ECO:0000313" key="2">
    <source>
        <dbReference type="Proteomes" id="UP000321555"/>
    </source>
</evidence>
<dbReference type="Proteomes" id="UP000321555">
    <property type="component" value="Chromosome"/>
</dbReference>
<dbReference type="AlphaFoldDB" id="A0A5B8Z4Q8"/>
<organism evidence="1 2">
    <name type="scientific">Cytobacillus dafuensis</name>
    <name type="common">Bacillus dafuensis</name>
    <dbReference type="NCBI Taxonomy" id="1742359"/>
    <lineage>
        <taxon>Bacteria</taxon>
        <taxon>Bacillati</taxon>
        <taxon>Bacillota</taxon>
        <taxon>Bacilli</taxon>
        <taxon>Bacillales</taxon>
        <taxon>Bacillaceae</taxon>
        <taxon>Cytobacillus</taxon>
    </lineage>
</organism>
<evidence type="ECO:0000313" key="1">
    <source>
        <dbReference type="EMBL" id="QED46296.1"/>
    </source>
</evidence>
<keyword evidence="2" id="KW-1185">Reference proteome</keyword>
<name>A0A5B8Z4Q8_CYTDA</name>